<gene>
    <name evidence="2" type="ORF">K9U37_16860</name>
</gene>
<feature type="compositionally biased region" description="Polar residues" evidence="1">
    <location>
        <begin position="101"/>
        <end position="116"/>
    </location>
</feature>
<name>A0ABS9Z0G8_9MYCO</name>
<proteinExistence type="predicted"/>
<feature type="region of interest" description="Disordered" evidence="1">
    <location>
        <begin position="149"/>
        <end position="169"/>
    </location>
</feature>
<feature type="region of interest" description="Disordered" evidence="1">
    <location>
        <begin position="25"/>
        <end position="69"/>
    </location>
</feature>
<dbReference type="RefSeq" id="WP_243072646.1">
    <property type="nucleotide sequence ID" value="NZ_JAIVFL010000001.1"/>
</dbReference>
<protein>
    <submittedName>
        <fullName evidence="2">Uncharacterized protein</fullName>
    </submittedName>
</protein>
<evidence type="ECO:0000256" key="1">
    <source>
        <dbReference type="SAM" id="MobiDB-lite"/>
    </source>
</evidence>
<organism evidence="2 3">
    <name type="scientific">Candidatus Mycolicibacterium alkanivorans</name>
    <dbReference type="NCBI Taxonomy" id="2954114"/>
    <lineage>
        <taxon>Bacteria</taxon>
        <taxon>Bacillati</taxon>
        <taxon>Actinomycetota</taxon>
        <taxon>Actinomycetes</taxon>
        <taxon>Mycobacteriales</taxon>
        <taxon>Mycobacteriaceae</taxon>
        <taxon>Mycolicibacterium</taxon>
    </lineage>
</organism>
<dbReference type="EMBL" id="JAIVFL010000001">
    <property type="protein sequence ID" value="MCI4676458.1"/>
    <property type="molecule type" value="Genomic_DNA"/>
</dbReference>
<keyword evidence="3" id="KW-1185">Reference proteome</keyword>
<evidence type="ECO:0000313" key="2">
    <source>
        <dbReference type="EMBL" id="MCI4676458.1"/>
    </source>
</evidence>
<accession>A0ABS9Z0G8</accession>
<dbReference type="Proteomes" id="UP001139068">
    <property type="component" value="Unassembled WGS sequence"/>
</dbReference>
<comment type="caution">
    <text evidence="2">The sequence shown here is derived from an EMBL/GenBank/DDBJ whole genome shotgun (WGS) entry which is preliminary data.</text>
</comment>
<evidence type="ECO:0000313" key="3">
    <source>
        <dbReference type="Proteomes" id="UP001139068"/>
    </source>
</evidence>
<reference evidence="2" key="1">
    <citation type="journal article" date="2022" name="ISME J.">
        <title>Identification of active gaseous-alkane degraders at natural gas seeps.</title>
        <authorList>
            <person name="Farhan Ul Haque M."/>
            <person name="Hernandez M."/>
            <person name="Crombie A.T."/>
            <person name="Murrell J.C."/>
        </authorList>
    </citation>
    <scope>NUCLEOTIDE SEQUENCE</scope>
    <source>
        <strain evidence="2">ANDR5</strain>
    </source>
</reference>
<feature type="region of interest" description="Disordered" evidence="1">
    <location>
        <begin position="95"/>
        <end position="116"/>
    </location>
</feature>
<feature type="compositionally biased region" description="Basic and acidic residues" evidence="1">
    <location>
        <begin position="54"/>
        <end position="69"/>
    </location>
</feature>
<sequence>MAYLGGAVELVEQVVQQHEATLRRPSIELGSIDPQDGVSQQRGKPGTSGVGSREQTRHRDGAREQVEDTRTLVRVRGECAVRRLRMNHQHVRWAGPVVSDPNGSGTESGLASSSMQELDRPAAQHVRAISLLQVELDLRLLDRPAVQHQDGTADSGLDQIGGPRGKPIRPLEDRAMARQRPDFMHMHQSRRSYRTFRRCSAVADALIVISVTKNNGDSYYQ</sequence>